<dbReference type="GO" id="GO:0010737">
    <property type="term" value="P:protein kinase A signaling"/>
    <property type="evidence" value="ECO:0007669"/>
    <property type="project" value="TreeGrafter"/>
</dbReference>
<dbReference type="Pfam" id="PF05794">
    <property type="entry name" value="Tcp11"/>
    <property type="match status" value="1"/>
</dbReference>
<dbReference type="InterPro" id="IPR008862">
    <property type="entry name" value="Tcp11"/>
</dbReference>
<feature type="compositionally biased region" description="Basic and acidic residues" evidence="2">
    <location>
        <begin position="481"/>
        <end position="491"/>
    </location>
</feature>
<protein>
    <submittedName>
        <fullName evidence="3">Iq calmodulin-binding motif domain protein</fullName>
    </submittedName>
</protein>
<comment type="caution">
    <text evidence="3">The sequence shown here is derived from an EMBL/GenBank/DDBJ whole genome shotgun (WGS) entry which is preliminary data.</text>
</comment>
<dbReference type="AlphaFoldDB" id="A0A1J9QYQ3"/>
<dbReference type="STRING" id="236234.A0A1J9QYQ3"/>
<feature type="compositionally biased region" description="Basic and acidic residues" evidence="2">
    <location>
        <begin position="198"/>
        <end position="212"/>
    </location>
</feature>
<feature type="region of interest" description="Disordered" evidence="2">
    <location>
        <begin position="1"/>
        <end position="92"/>
    </location>
</feature>
<dbReference type="RefSeq" id="XP_020129796.1">
    <property type="nucleotide sequence ID" value="XM_020273754.1"/>
</dbReference>
<feature type="compositionally biased region" description="Low complexity" evidence="2">
    <location>
        <begin position="69"/>
        <end position="83"/>
    </location>
</feature>
<feature type="region of interest" description="Disordered" evidence="2">
    <location>
        <begin position="198"/>
        <end position="240"/>
    </location>
</feature>
<dbReference type="Proteomes" id="UP000183809">
    <property type="component" value="Unassembled WGS sequence"/>
</dbReference>
<evidence type="ECO:0000256" key="1">
    <source>
        <dbReference type="ARBA" id="ARBA00010954"/>
    </source>
</evidence>
<evidence type="ECO:0000313" key="4">
    <source>
        <dbReference type="Proteomes" id="UP000183809"/>
    </source>
</evidence>
<feature type="compositionally biased region" description="Low complexity" evidence="2">
    <location>
        <begin position="492"/>
        <end position="512"/>
    </location>
</feature>
<dbReference type="PANTHER" id="PTHR12832:SF18">
    <property type="entry name" value="IQ CALMODULIN-BINDING MOTIF DOMAIN PROTEIN (AFU_ORTHOLOGUE AFUA_1G08920)"/>
    <property type="match status" value="1"/>
</dbReference>
<sequence>MQHADEAQDSLPELQSPTTPVDCCFDDDDTMAVSDDDDDTTHDQDRVHPPPPRIAARFYRPPNPRRKSSAQSSRRNSISSTHSHQSGLSAAYRSQVCQSTHVAQHLRRASILESRKARLADRAAHAEQVRLRAALAKSSPRASNSEEKALAAQHAREKHLAQVAAACAEEVRRAKKVAEDMKERKAQEEARYRAEMQEKLAEAERRRQEYKRNQQRRPRTASVPSSEPKKPSPDAIEAPLDDETAVRRIQRAWRTRRRRRMVESFLELGLSIDKVHDTSFEDISAQIAEERVISATANLLNLFGLQGSAEDLIGTDPSAIRTFLSAYLILGHPAAVLSSKDGDLEQDLIKKATDLIISFESTLSKLCSSNRYTPPPTQLETVVLAHSAFVTAFSNWKAQDSHTLVEMMVASFVNLDAIWQSVKDDTRGEVANDYRQGIRDNQVILLSKIRKLAGPERANQLIKKAINESRRAKAKERRRRPVGDVRPRAAESDSASETSENSSDASASASADRTSRGRDLLQEDASIASQRDIDIEGAQADALAKLFSPMPSNRVLVHELAIDKGFRIDEAQPSEVRDALNREICESMKRGFERGEGAPWTTAMADNIRGKLLRLLKPGNSMYKLISESLDPDFIHQQATQGVFSYDRFFSFMASILPKLCAPFRDVQVKALAEELDESGDLDQMVGKLFKLLHVIDLLALDYQNYLLHTLAPTLIKEAPGYEQRAFAQDLENSVITLQKTKRWFSSASVNCLTEADRRDPIYGPPTAQKIYARGLVDLAIAPPPLQDSEVPETLALDQARLARIRQDAVKVTTVGAILLTAKNLLRRDVRSQWKPEAQRLWALLKEGYVREDGSMPAKILCVLESSHAMPPNTRAQLSNTITRLLSQAAAGRLADPVMKVLFQRLKTHILTRISASTSGERVRAATGASEGLATSGLPEFVGQVGDVVEQLTKISEVDRKAHGVWYEQIAAEVERMGSEEEPVMATPN</sequence>
<keyword evidence="4" id="KW-1185">Reference proteome</keyword>
<gene>
    <name evidence="3" type="ORF">BKCO1_290001</name>
</gene>
<organism evidence="3 4">
    <name type="scientific">Diplodia corticola</name>
    <dbReference type="NCBI Taxonomy" id="236234"/>
    <lineage>
        <taxon>Eukaryota</taxon>
        <taxon>Fungi</taxon>
        <taxon>Dikarya</taxon>
        <taxon>Ascomycota</taxon>
        <taxon>Pezizomycotina</taxon>
        <taxon>Dothideomycetes</taxon>
        <taxon>Dothideomycetes incertae sedis</taxon>
        <taxon>Botryosphaeriales</taxon>
        <taxon>Botryosphaeriaceae</taxon>
        <taxon>Diplodia</taxon>
    </lineage>
</organism>
<feature type="region of interest" description="Disordered" evidence="2">
    <location>
        <begin position="464"/>
        <end position="518"/>
    </location>
</feature>
<dbReference type="PANTHER" id="PTHR12832">
    <property type="entry name" value="TESTIS-SPECIFIC PROTEIN PBS13 T-COMPLEX 11"/>
    <property type="match status" value="1"/>
</dbReference>
<comment type="similarity">
    <text evidence="1">Belongs to the TCP11 family.</text>
</comment>
<accession>A0A1J9QYQ3</accession>
<evidence type="ECO:0000313" key="3">
    <source>
        <dbReference type="EMBL" id="OJD33536.1"/>
    </source>
</evidence>
<name>A0A1J9QYQ3_9PEZI</name>
<dbReference type="EMBL" id="MNUE01000029">
    <property type="protein sequence ID" value="OJD33536.1"/>
    <property type="molecule type" value="Genomic_DNA"/>
</dbReference>
<dbReference type="GeneID" id="31014015"/>
<reference evidence="3 4" key="1">
    <citation type="submission" date="2016-10" db="EMBL/GenBank/DDBJ databases">
        <title>Proteomics and genomics reveal pathogen-plant mechanisms compatible with a hemibiotrophic lifestyle of Diplodia corticola.</title>
        <authorList>
            <person name="Fernandes I."/>
            <person name="De Jonge R."/>
            <person name="Van De Peer Y."/>
            <person name="Devreese B."/>
            <person name="Alves A."/>
            <person name="Esteves A.C."/>
        </authorList>
    </citation>
    <scope>NUCLEOTIDE SEQUENCE [LARGE SCALE GENOMIC DNA]</scope>
    <source>
        <strain evidence="3 4">CBS 112549</strain>
    </source>
</reference>
<feature type="compositionally biased region" description="Acidic residues" evidence="2">
    <location>
        <begin position="24"/>
        <end position="40"/>
    </location>
</feature>
<evidence type="ECO:0000256" key="2">
    <source>
        <dbReference type="SAM" id="MobiDB-lite"/>
    </source>
</evidence>
<dbReference type="OrthoDB" id="276323at2759"/>
<proteinExistence type="inferred from homology"/>